<accession>A0A2N6SL68</accession>
<dbReference type="PANTHER" id="PTHR11851:SF186">
    <property type="entry name" value="INACTIVE METALLOPROTEASE YMFF-RELATED"/>
    <property type="match status" value="1"/>
</dbReference>
<dbReference type="EMBL" id="PNHE01000046">
    <property type="protein sequence ID" value="PMC57786.1"/>
    <property type="molecule type" value="Genomic_DNA"/>
</dbReference>
<dbReference type="InterPro" id="IPR050361">
    <property type="entry name" value="MPP/UQCRC_Complex"/>
</dbReference>
<protein>
    <recommendedName>
        <fullName evidence="2">Peptidase M16 C-terminal domain-containing protein</fullName>
    </recommendedName>
</protein>
<sequence>MLSFLMEVYMKILENGVRLDVIQSNKYKTNRCIVKFITPYHPFEASALHLMSRMMEDGSNSIPSKGAIESILADLYGAELAISVHRRGHFHELTLSTAIVRQDLIAEGTSLTTEWFNLIKELLFNQAFDETNEGFMQRFNREKKLLQQAIERQKDNKARLARRRLYEELYQYEEAAYSAMANLDDLEKMTLVDLKTIYEQWLQTAEVVVLCHGEFNNDWVDKELSTWPLTVATNSYSYQNNELVLSKAKSATYLEEETSGKQGNLAMAFKVPYAETFKERMKLQLANTLFGQSPTSQLFTQIREKQSLAYSVSSAIDVARGLVVVTAGVDSTLGKKVSNQVVEESDNLIDTLQDDDHFNKIKLMLISNMVQSIDSQINELNYRFIEYKNPSFKYDVEVYTKMMNQLTAQEIKHVLKEFQLVQTFFLKGVESIDE</sequence>
<keyword evidence="1" id="KW-0175">Coiled coil</keyword>
<evidence type="ECO:0000313" key="4">
    <source>
        <dbReference type="Proteomes" id="UP000235682"/>
    </source>
</evidence>
<dbReference type="STRING" id="84521.SAMN04487994_10615"/>
<organism evidence="3 4">
    <name type="scientific">Dolosicoccus paucivorans</name>
    <dbReference type="NCBI Taxonomy" id="84521"/>
    <lineage>
        <taxon>Bacteria</taxon>
        <taxon>Bacillati</taxon>
        <taxon>Bacillota</taxon>
        <taxon>Bacilli</taxon>
        <taxon>Lactobacillales</taxon>
        <taxon>Aerococcaceae</taxon>
        <taxon>Dolosicoccus</taxon>
    </lineage>
</organism>
<gene>
    <name evidence="3" type="ORF">CJ205_07805</name>
</gene>
<evidence type="ECO:0000259" key="2">
    <source>
        <dbReference type="Pfam" id="PF05193"/>
    </source>
</evidence>
<keyword evidence="4" id="KW-1185">Reference proteome</keyword>
<dbReference type="InterPro" id="IPR011249">
    <property type="entry name" value="Metalloenz_LuxS/M16"/>
</dbReference>
<feature type="domain" description="Peptidase M16 C-terminal" evidence="2">
    <location>
        <begin position="189"/>
        <end position="362"/>
    </location>
</feature>
<evidence type="ECO:0000256" key="1">
    <source>
        <dbReference type="SAM" id="Coils"/>
    </source>
</evidence>
<dbReference type="AlphaFoldDB" id="A0A2N6SL68"/>
<name>A0A2N6SL68_9LACT</name>
<reference evidence="3 4" key="1">
    <citation type="submission" date="2017-09" db="EMBL/GenBank/DDBJ databases">
        <title>Bacterial strain isolated from the female urinary microbiota.</title>
        <authorList>
            <person name="Thomas-White K."/>
            <person name="Kumar N."/>
            <person name="Forster S."/>
            <person name="Putonti C."/>
            <person name="Lawley T."/>
            <person name="Wolfe A.J."/>
        </authorList>
    </citation>
    <scope>NUCLEOTIDE SEQUENCE [LARGE SCALE GENOMIC DNA]</scope>
    <source>
        <strain evidence="3 4">UMB0852</strain>
    </source>
</reference>
<proteinExistence type="predicted"/>
<dbReference type="SUPFAM" id="SSF63411">
    <property type="entry name" value="LuxS/MPP-like metallohydrolase"/>
    <property type="match status" value="2"/>
</dbReference>
<dbReference type="PANTHER" id="PTHR11851">
    <property type="entry name" value="METALLOPROTEASE"/>
    <property type="match status" value="1"/>
</dbReference>
<dbReference type="InterPro" id="IPR007863">
    <property type="entry name" value="Peptidase_M16_C"/>
</dbReference>
<dbReference type="Pfam" id="PF05193">
    <property type="entry name" value="Peptidase_M16_C"/>
    <property type="match status" value="1"/>
</dbReference>
<dbReference type="Proteomes" id="UP000235682">
    <property type="component" value="Unassembled WGS sequence"/>
</dbReference>
<feature type="coiled-coil region" evidence="1">
    <location>
        <begin position="136"/>
        <end position="163"/>
    </location>
</feature>
<dbReference type="GO" id="GO:0046872">
    <property type="term" value="F:metal ion binding"/>
    <property type="evidence" value="ECO:0007669"/>
    <property type="project" value="InterPro"/>
</dbReference>
<evidence type="ECO:0000313" key="3">
    <source>
        <dbReference type="EMBL" id="PMC57786.1"/>
    </source>
</evidence>
<comment type="caution">
    <text evidence="3">The sequence shown here is derived from an EMBL/GenBank/DDBJ whole genome shotgun (WGS) entry which is preliminary data.</text>
</comment>
<dbReference type="Gene3D" id="3.30.830.10">
    <property type="entry name" value="Metalloenzyme, LuxS/M16 peptidase-like"/>
    <property type="match status" value="2"/>
</dbReference>